<dbReference type="Gene3D" id="3.40.970.10">
    <property type="entry name" value="Ribonuclease H1, N-terminal domain"/>
    <property type="match status" value="1"/>
</dbReference>
<feature type="compositionally biased region" description="Polar residues" evidence="1">
    <location>
        <begin position="7"/>
        <end position="20"/>
    </location>
</feature>
<feature type="compositionally biased region" description="Basic and acidic residues" evidence="1">
    <location>
        <begin position="123"/>
        <end position="133"/>
    </location>
</feature>
<proteinExistence type="predicted"/>
<evidence type="ECO:0000313" key="3">
    <source>
        <dbReference type="EMBL" id="THU93776.1"/>
    </source>
</evidence>
<keyword evidence="4" id="KW-1185">Reference proteome</keyword>
<dbReference type="EMBL" id="ML179240">
    <property type="protein sequence ID" value="THU93776.1"/>
    <property type="molecule type" value="Genomic_DNA"/>
</dbReference>
<feature type="compositionally biased region" description="Polar residues" evidence="1">
    <location>
        <begin position="237"/>
        <end position="257"/>
    </location>
</feature>
<protein>
    <recommendedName>
        <fullName evidence="2">Ribonuclease H1 N-terminal domain-containing protein</fullName>
    </recommendedName>
</protein>
<dbReference type="SUPFAM" id="SSF55658">
    <property type="entry name" value="L9 N-domain-like"/>
    <property type="match status" value="1"/>
</dbReference>
<dbReference type="InterPro" id="IPR009027">
    <property type="entry name" value="Ribosomal_bL9/RNase_H1_N"/>
</dbReference>
<reference evidence="3 4" key="1">
    <citation type="journal article" date="2019" name="Nat. Ecol. Evol.">
        <title>Megaphylogeny resolves global patterns of mushroom evolution.</title>
        <authorList>
            <person name="Varga T."/>
            <person name="Krizsan K."/>
            <person name="Foldi C."/>
            <person name="Dima B."/>
            <person name="Sanchez-Garcia M."/>
            <person name="Sanchez-Ramirez S."/>
            <person name="Szollosi G.J."/>
            <person name="Szarkandi J.G."/>
            <person name="Papp V."/>
            <person name="Albert L."/>
            <person name="Andreopoulos W."/>
            <person name="Angelini C."/>
            <person name="Antonin V."/>
            <person name="Barry K.W."/>
            <person name="Bougher N.L."/>
            <person name="Buchanan P."/>
            <person name="Buyck B."/>
            <person name="Bense V."/>
            <person name="Catcheside P."/>
            <person name="Chovatia M."/>
            <person name="Cooper J."/>
            <person name="Damon W."/>
            <person name="Desjardin D."/>
            <person name="Finy P."/>
            <person name="Geml J."/>
            <person name="Haridas S."/>
            <person name="Hughes K."/>
            <person name="Justo A."/>
            <person name="Karasinski D."/>
            <person name="Kautmanova I."/>
            <person name="Kiss B."/>
            <person name="Kocsube S."/>
            <person name="Kotiranta H."/>
            <person name="LaButti K.M."/>
            <person name="Lechner B.E."/>
            <person name="Liimatainen K."/>
            <person name="Lipzen A."/>
            <person name="Lukacs Z."/>
            <person name="Mihaltcheva S."/>
            <person name="Morgado L.N."/>
            <person name="Niskanen T."/>
            <person name="Noordeloos M.E."/>
            <person name="Ohm R.A."/>
            <person name="Ortiz-Santana B."/>
            <person name="Ovrebo C."/>
            <person name="Racz N."/>
            <person name="Riley R."/>
            <person name="Savchenko A."/>
            <person name="Shiryaev A."/>
            <person name="Soop K."/>
            <person name="Spirin V."/>
            <person name="Szebenyi C."/>
            <person name="Tomsovsky M."/>
            <person name="Tulloss R.E."/>
            <person name="Uehling J."/>
            <person name="Grigoriev I.V."/>
            <person name="Vagvolgyi C."/>
            <person name="Papp T."/>
            <person name="Martin F.M."/>
            <person name="Miettinen O."/>
            <person name="Hibbett D.S."/>
            <person name="Nagy L.G."/>
        </authorList>
    </citation>
    <scope>NUCLEOTIDE SEQUENCE [LARGE SCALE GENOMIC DNA]</scope>
    <source>
        <strain evidence="3 4">CBS 962.96</strain>
    </source>
</reference>
<dbReference type="Pfam" id="PF01693">
    <property type="entry name" value="Cauli_VI"/>
    <property type="match status" value="1"/>
</dbReference>
<dbReference type="InterPro" id="IPR037056">
    <property type="entry name" value="RNase_H1_N_sf"/>
</dbReference>
<gene>
    <name evidence="3" type="ORF">K435DRAFT_861218</name>
</gene>
<feature type="region of interest" description="Disordered" evidence="1">
    <location>
        <begin position="184"/>
        <end position="279"/>
    </location>
</feature>
<sequence>MTPANRAGSQAATAQNKSRSQNWRKSMNIILARLVTYDLSPVTSRFVYMLSISEDYMFKLSLVSICSARFQVRECHPNAGPGTTATSLLIVEPRQSFFRTSNLPPFLSFTAFFFTSPNVPPWDKGKQRADNKRPARPAGGDSFRPGNSAAVAASLLDKQQQHEKCHQRIIQEIGSLLALEAETSVNAEDEPEPPSSDDESLNNSEFYDTDGETELIQPPSHLRAPPPSYQLSPPKASPSTPKRSTRTPFQPNTSHFPTNLPVAGPSTSGHASVTTPRAQRQPKKWEAYAVYKGKRIGVFKQWSSVLSSVSQDSHAVYKGFQSSNLAHQSFDLVRTSGILELLAYTPLTGEPWFVVTRGVAPGVYYGYYAMMRDGLYWASGAVHVSNTKADADALFVNEFMSHNVVTLP</sequence>
<dbReference type="OrthoDB" id="3270804at2759"/>
<name>A0A4S8LVT5_DENBC</name>
<dbReference type="InterPro" id="IPR011320">
    <property type="entry name" value="RNase_H1_N"/>
</dbReference>
<dbReference type="Proteomes" id="UP000297245">
    <property type="component" value="Unassembled WGS sequence"/>
</dbReference>
<organism evidence="3 4">
    <name type="scientific">Dendrothele bispora (strain CBS 962.96)</name>
    <dbReference type="NCBI Taxonomy" id="1314807"/>
    <lineage>
        <taxon>Eukaryota</taxon>
        <taxon>Fungi</taxon>
        <taxon>Dikarya</taxon>
        <taxon>Basidiomycota</taxon>
        <taxon>Agaricomycotina</taxon>
        <taxon>Agaricomycetes</taxon>
        <taxon>Agaricomycetidae</taxon>
        <taxon>Agaricales</taxon>
        <taxon>Agaricales incertae sedis</taxon>
        <taxon>Dendrothele</taxon>
    </lineage>
</organism>
<accession>A0A4S8LVT5</accession>
<feature type="domain" description="Ribonuclease H1 N-terminal" evidence="2">
    <location>
        <begin position="287"/>
        <end position="326"/>
    </location>
</feature>
<evidence type="ECO:0000313" key="4">
    <source>
        <dbReference type="Proteomes" id="UP000297245"/>
    </source>
</evidence>
<feature type="compositionally biased region" description="Acidic residues" evidence="1">
    <location>
        <begin position="187"/>
        <end position="200"/>
    </location>
</feature>
<evidence type="ECO:0000259" key="2">
    <source>
        <dbReference type="Pfam" id="PF01693"/>
    </source>
</evidence>
<feature type="compositionally biased region" description="Polar residues" evidence="1">
    <location>
        <begin position="265"/>
        <end position="278"/>
    </location>
</feature>
<evidence type="ECO:0000256" key="1">
    <source>
        <dbReference type="SAM" id="MobiDB-lite"/>
    </source>
</evidence>
<feature type="region of interest" description="Disordered" evidence="1">
    <location>
        <begin position="1"/>
        <end position="20"/>
    </location>
</feature>
<dbReference type="AlphaFoldDB" id="A0A4S8LVT5"/>
<feature type="region of interest" description="Disordered" evidence="1">
    <location>
        <begin position="123"/>
        <end position="147"/>
    </location>
</feature>